<feature type="region of interest" description="Disordered" evidence="1">
    <location>
        <begin position="1"/>
        <end position="25"/>
    </location>
</feature>
<reference evidence="2" key="1">
    <citation type="journal article" date="2023" name="G3 (Bethesda)">
        <title>A reference genome for the long-term kleptoplast-retaining sea slug Elysia crispata morphotype clarki.</title>
        <authorList>
            <person name="Eastman K.E."/>
            <person name="Pendleton A.L."/>
            <person name="Shaikh M.A."/>
            <person name="Suttiyut T."/>
            <person name="Ogas R."/>
            <person name="Tomko P."/>
            <person name="Gavelis G."/>
            <person name="Widhalm J.R."/>
            <person name="Wisecaver J.H."/>
        </authorList>
    </citation>
    <scope>NUCLEOTIDE SEQUENCE</scope>
    <source>
        <strain evidence="2">ECLA1</strain>
    </source>
</reference>
<organism evidence="2 3">
    <name type="scientific">Elysia crispata</name>
    <name type="common">lettuce slug</name>
    <dbReference type="NCBI Taxonomy" id="231223"/>
    <lineage>
        <taxon>Eukaryota</taxon>
        <taxon>Metazoa</taxon>
        <taxon>Spiralia</taxon>
        <taxon>Lophotrochozoa</taxon>
        <taxon>Mollusca</taxon>
        <taxon>Gastropoda</taxon>
        <taxon>Heterobranchia</taxon>
        <taxon>Euthyneura</taxon>
        <taxon>Panpulmonata</taxon>
        <taxon>Sacoglossa</taxon>
        <taxon>Placobranchoidea</taxon>
        <taxon>Plakobranchidae</taxon>
        <taxon>Elysia</taxon>
    </lineage>
</organism>
<evidence type="ECO:0000256" key="1">
    <source>
        <dbReference type="SAM" id="MobiDB-lite"/>
    </source>
</evidence>
<dbReference type="Proteomes" id="UP001283361">
    <property type="component" value="Unassembled WGS sequence"/>
</dbReference>
<protein>
    <submittedName>
        <fullName evidence="2">Uncharacterized protein</fullName>
    </submittedName>
</protein>
<feature type="compositionally biased region" description="Polar residues" evidence="1">
    <location>
        <begin position="8"/>
        <end position="18"/>
    </location>
</feature>
<proteinExistence type="predicted"/>
<comment type="caution">
    <text evidence="2">The sequence shown here is derived from an EMBL/GenBank/DDBJ whole genome shotgun (WGS) entry which is preliminary data.</text>
</comment>
<dbReference type="EMBL" id="JAWDGP010001567">
    <property type="protein sequence ID" value="KAK3790176.1"/>
    <property type="molecule type" value="Genomic_DNA"/>
</dbReference>
<keyword evidence="3" id="KW-1185">Reference proteome</keyword>
<dbReference type="AlphaFoldDB" id="A0AAE1AN56"/>
<evidence type="ECO:0000313" key="2">
    <source>
        <dbReference type="EMBL" id="KAK3790176.1"/>
    </source>
</evidence>
<sequence length="125" mass="13919">MTVAPKGPSNSANQPQDDSQSEDIMSICLHSRRSPRWLCSDPRRGLIQAICRLLAKQCGAYYNDEAIITRTDRSVDGTRDRGFHRASSQVKGPHIYHWIGLFMQVKGGKNPVSPEHTSLVTRISG</sequence>
<accession>A0AAE1AN56</accession>
<evidence type="ECO:0000313" key="3">
    <source>
        <dbReference type="Proteomes" id="UP001283361"/>
    </source>
</evidence>
<name>A0AAE1AN56_9GAST</name>
<gene>
    <name evidence="2" type="ORF">RRG08_010793</name>
</gene>